<organism evidence="1 2">
    <name type="scientific">Rubroshorea leprosula</name>
    <dbReference type="NCBI Taxonomy" id="152421"/>
    <lineage>
        <taxon>Eukaryota</taxon>
        <taxon>Viridiplantae</taxon>
        <taxon>Streptophyta</taxon>
        <taxon>Embryophyta</taxon>
        <taxon>Tracheophyta</taxon>
        <taxon>Spermatophyta</taxon>
        <taxon>Magnoliopsida</taxon>
        <taxon>eudicotyledons</taxon>
        <taxon>Gunneridae</taxon>
        <taxon>Pentapetalae</taxon>
        <taxon>rosids</taxon>
        <taxon>malvids</taxon>
        <taxon>Malvales</taxon>
        <taxon>Dipterocarpaceae</taxon>
        <taxon>Rubroshorea</taxon>
    </lineage>
</organism>
<evidence type="ECO:0000313" key="2">
    <source>
        <dbReference type="Proteomes" id="UP001054252"/>
    </source>
</evidence>
<reference evidence="1 2" key="1">
    <citation type="journal article" date="2021" name="Commun. Biol.">
        <title>The genome of Shorea leprosula (Dipterocarpaceae) highlights the ecological relevance of drought in aseasonal tropical rainforests.</title>
        <authorList>
            <person name="Ng K.K.S."/>
            <person name="Kobayashi M.J."/>
            <person name="Fawcett J.A."/>
            <person name="Hatakeyama M."/>
            <person name="Paape T."/>
            <person name="Ng C.H."/>
            <person name="Ang C.C."/>
            <person name="Tnah L.H."/>
            <person name="Lee C.T."/>
            <person name="Nishiyama T."/>
            <person name="Sese J."/>
            <person name="O'Brien M.J."/>
            <person name="Copetti D."/>
            <person name="Mohd Noor M.I."/>
            <person name="Ong R.C."/>
            <person name="Putra M."/>
            <person name="Sireger I.Z."/>
            <person name="Indrioko S."/>
            <person name="Kosugi Y."/>
            <person name="Izuno A."/>
            <person name="Isagi Y."/>
            <person name="Lee S.L."/>
            <person name="Shimizu K.K."/>
        </authorList>
    </citation>
    <scope>NUCLEOTIDE SEQUENCE [LARGE SCALE GENOMIC DNA]</scope>
    <source>
        <strain evidence="1">214</strain>
    </source>
</reference>
<dbReference type="Proteomes" id="UP001054252">
    <property type="component" value="Unassembled WGS sequence"/>
</dbReference>
<name>A0AAV5KQX1_9ROSI</name>
<dbReference type="EMBL" id="BPVZ01000073">
    <property type="protein sequence ID" value="GKV26831.1"/>
    <property type="molecule type" value="Genomic_DNA"/>
</dbReference>
<proteinExistence type="predicted"/>
<accession>A0AAV5KQX1</accession>
<dbReference type="AlphaFoldDB" id="A0AAV5KQX1"/>
<sequence>MTISTCRSTETSFSWSSSSPCFNSQCVDKRIENIFLDKGDSHGLKFAQMLELGRVVVVWFERASVSVGVMAHGNACIYQVCSQVSRRSRAEPRILVKASCLFKF</sequence>
<protein>
    <submittedName>
        <fullName evidence="1">Uncharacterized protein</fullName>
    </submittedName>
</protein>
<gene>
    <name evidence="1" type="ORF">SLEP1_g36057</name>
</gene>
<comment type="caution">
    <text evidence="1">The sequence shown here is derived from an EMBL/GenBank/DDBJ whole genome shotgun (WGS) entry which is preliminary data.</text>
</comment>
<evidence type="ECO:0000313" key="1">
    <source>
        <dbReference type="EMBL" id="GKV26831.1"/>
    </source>
</evidence>
<keyword evidence="2" id="KW-1185">Reference proteome</keyword>